<evidence type="ECO:0000313" key="9">
    <source>
        <dbReference type="Proteomes" id="UP000006048"/>
    </source>
</evidence>
<accession>I4B6A6</accession>
<dbReference type="EMBL" id="CP002959">
    <property type="protein sequence ID" value="AFM12813.1"/>
    <property type="molecule type" value="Genomic_DNA"/>
</dbReference>
<dbReference type="Pfam" id="PF04321">
    <property type="entry name" value="RmlD_sub_bind"/>
    <property type="match status" value="1"/>
</dbReference>
<evidence type="ECO:0000256" key="4">
    <source>
        <dbReference type="ARBA" id="ARBA00017099"/>
    </source>
</evidence>
<sequence>MPESRPRILVTGGSGQLATCLKRTQPAAPDVHYASRETLDLGDEARLRAYLEANPVDYVVNAAAYTKVDLAEREESAAFLANEMAVKSLATVCRDLGIYLIHVSTDFLFHGDFNRPIDEEQQPNPVGVYAKSKAAGEAALMHSGAQGAIVRTAWLYSEFGANFMKTMIRLGTDKPKLTVIADQHGSPTYAADLARGIWKMIETWSAGKRPQGISIYHFANYGVTTWYDFAKSILALAEIETPIDPILTSEYPVVTPRPAYSALWPRKFSRDFQFEIREWREALADAVAAYKKIEGAQK</sequence>
<gene>
    <name evidence="8" type="ordered locus">Turpa_2168</name>
</gene>
<name>I4B6A6_TURPD</name>
<dbReference type="AlphaFoldDB" id="I4B6A6"/>
<dbReference type="PANTHER" id="PTHR10491:SF4">
    <property type="entry name" value="METHIONINE ADENOSYLTRANSFERASE 2 SUBUNIT BETA"/>
    <property type="match status" value="1"/>
</dbReference>
<protein>
    <recommendedName>
        <fullName evidence="4 6">dTDP-4-dehydrorhamnose reductase</fullName>
        <ecNumber evidence="3 6">1.1.1.133</ecNumber>
    </recommendedName>
</protein>
<reference evidence="8 9" key="1">
    <citation type="submission" date="2012-06" db="EMBL/GenBank/DDBJ databases">
        <title>The complete chromosome of genome of Turneriella parva DSM 21527.</title>
        <authorList>
            <consortium name="US DOE Joint Genome Institute (JGI-PGF)"/>
            <person name="Lucas S."/>
            <person name="Han J."/>
            <person name="Lapidus A."/>
            <person name="Bruce D."/>
            <person name="Goodwin L."/>
            <person name="Pitluck S."/>
            <person name="Peters L."/>
            <person name="Kyrpides N."/>
            <person name="Mavromatis K."/>
            <person name="Ivanova N."/>
            <person name="Mikhailova N."/>
            <person name="Chertkov O."/>
            <person name="Detter J.C."/>
            <person name="Tapia R."/>
            <person name="Han C."/>
            <person name="Land M."/>
            <person name="Hauser L."/>
            <person name="Markowitz V."/>
            <person name="Cheng J.-F."/>
            <person name="Hugenholtz P."/>
            <person name="Woyke T."/>
            <person name="Wu D."/>
            <person name="Gronow S."/>
            <person name="Wellnitz S."/>
            <person name="Brambilla E."/>
            <person name="Klenk H.-P."/>
            <person name="Eisen J.A."/>
        </authorList>
    </citation>
    <scope>NUCLEOTIDE SEQUENCE [LARGE SCALE GENOMIC DNA]</scope>
    <source>
        <strain evidence="9">ATCC BAA-1111 / DSM 21527 / NCTC 11395 / H</strain>
    </source>
</reference>
<dbReference type="PANTHER" id="PTHR10491">
    <property type="entry name" value="DTDP-4-DEHYDRORHAMNOSE REDUCTASE"/>
    <property type="match status" value="1"/>
</dbReference>
<keyword evidence="6 8" id="KW-0560">Oxidoreductase</keyword>
<evidence type="ECO:0000256" key="2">
    <source>
        <dbReference type="ARBA" id="ARBA00010944"/>
    </source>
</evidence>
<comment type="similarity">
    <text evidence="2 6">Belongs to the dTDP-4-dehydrorhamnose reductase family.</text>
</comment>
<dbReference type="GO" id="GO:0019305">
    <property type="term" value="P:dTDP-rhamnose biosynthetic process"/>
    <property type="evidence" value="ECO:0007669"/>
    <property type="project" value="UniProtKB-UniPathway"/>
</dbReference>
<evidence type="ECO:0000256" key="6">
    <source>
        <dbReference type="RuleBase" id="RU364082"/>
    </source>
</evidence>
<dbReference type="UniPathway" id="UPA00124"/>
<keyword evidence="6" id="KW-0521">NADP</keyword>
<comment type="catalytic activity">
    <reaction evidence="5">
        <text>dTDP-beta-L-rhamnose + NADP(+) = dTDP-4-dehydro-beta-L-rhamnose + NADPH + H(+)</text>
        <dbReference type="Rhea" id="RHEA:21796"/>
        <dbReference type="ChEBI" id="CHEBI:15378"/>
        <dbReference type="ChEBI" id="CHEBI:57510"/>
        <dbReference type="ChEBI" id="CHEBI:57783"/>
        <dbReference type="ChEBI" id="CHEBI:58349"/>
        <dbReference type="ChEBI" id="CHEBI:62830"/>
        <dbReference type="EC" id="1.1.1.133"/>
    </reaction>
</comment>
<dbReference type="Gene3D" id="3.90.25.10">
    <property type="entry name" value="UDP-galactose 4-epimerase, domain 1"/>
    <property type="match status" value="1"/>
</dbReference>
<evidence type="ECO:0000256" key="3">
    <source>
        <dbReference type="ARBA" id="ARBA00012929"/>
    </source>
</evidence>
<dbReference type="InterPro" id="IPR005913">
    <property type="entry name" value="dTDP_dehydrorham_reduct"/>
</dbReference>
<dbReference type="EC" id="1.1.1.133" evidence="3 6"/>
<dbReference type="CDD" id="cd05254">
    <property type="entry name" value="dTDP_HR_like_SDR_e"/>
    <property type="match status" value="1"/>
</dbReference>
<dbReference type="NCBIfam" id="TIGR01214">
    <property type="entry name" value="rmlD"/>
    <property type="match status" value="1"/>
</dbReference>
<comment type="function">
    <text evidence="6">Catalyzes the reduction of dTDP-6-deoxy-L-lyxo-4-hexulose to yield dTDP-L-rhamnose.</text>
</comment>
<dbReference type="KEGG" id="tpx:Turpa_2168"/>
<evidence type="ECO:0000256" key="1">
    <source>
        <dbReference type="ARBA" id="ARBA00004781"/>
    </source>
</evidence>
<keyword evidence="9" id="KW-1185">Reference proteome</keyword>
<dbReference type="Gene3D" id="3.40.50.720">
    <property type="entry name" value="NAD(P)-binding Rossmann-like Domain"/>
    <property type="match status" value="1"/>
</dbReference>
<dbReference type="Proteomes" id="UP000006048">
    <property type="component" value="Chromosome"/>
</dbReference>
<dbReference type="OrthoDB" id="9803892at2"/>
<dbReference type="InterPro" id="IPR029903">
    <property type="entry name" value="RmlD-like-bd"/>
</dbReference>
<dbReference type="InterPro" id="IPR036291">
    <property type="entry name" value="NAD(P)-bd_dom_sf"/>
</dbReference>
<organism evidence="8 9">
    <name type="scientific">Turneriella parva (strain ATCC BAA-1111 / DSM 21527 / NCTC 11395 / H)</name>
    <name type="common">Leptospira parva</name>
    <dbReference type="NCBI Taxonomy" id="869212"/>
    <lineage>
        <taxon>Bacteria</taxon>
        <taxon>Pseudomonadati</taxon>
        <taxon>Spirochaetota</taxon>
        <taxon>Spirochaetia</taxon>
        <taxon>Leptospirales</taxon>
        <taxon>Leptospiraceae</taxon>
        <taxon>Turneriella</taxon>
    </lineage>
</organism>
<dbReference type="GO" id="GO:0008831">
    <property type="term" value="F:dTDP-4-dehydrorhamnose reductase activity"/>
    <property type="evidence" value="ECO:0007669"/>
    <property type="project" value="UniProtKB-EC"/>
</dbReference>
<evidence type="ECO:0000256" key="5">
    <source>
        <dbReference type="ARBA" id="ARBA00048200"/>
    </source>
</evidence>
<proteinExistence type="inferred from homology"/>
<comment type="pathway">
    <text evidence="1 6">Carbohydrate biosynthesis; dTDP-L-rhamnose biosynthesis.</text>
</comment>
<dbReference type="RefSeq" id="WP_014803319.1">
    <property type="nucleotide sequence ID" value="NC_018020.1"/>
</dbReference>
<evidence type="ECO:0000313" key="8">
    <source>
        <dbReference type="EMBL" id="AFM12813.1"/>
    </source>
</evidence>
<evidence type="ECO:0000259" key="7">
    <source>
        <dbReference type="Pfam" id="PF04321"/>
    </source>
</evidence>
<dbReference type="STRING" id="869212.Turpa_2168"/>
<dbReference type="SUPFAM" id="SSF51735">
    <property type="entry name" value="NAD(P)-binding Rossmann-fold domains"/>
    <property type="match status" value="1"/>
</dbReference>
<feature type="domain" description="RmlD-like substrate binding" evidence="7">
    <location>
        <begin position="7"/>
        <end position="290"/>
    </location>
</feature>
<dbReference type="PATRIC" id="fig|869212.3.peg.2179"/>
<dbReference type="HOGENOM" id="CLU_045518_1_2_12"/>